<feature type="domain" description="TIL" evidence="3">
    <location>
        <begin position="81"/>
        <end position="132"/>
    </location>
</feature>
<dbReference type="GeneID" id="108695966"/>
<evidence type="ECO:0000256" key="2">
    <source>
        <dbReference type="ARBA" id="ARBA00023157"/>
    </source>
</evidence>
<feature type="domain" description="TIL" evidence="3">
    <location>
        <begin position="135"/>
        <end position="184"/>
    </location>
</feature>
<sequence>MCFTKPCADSSAWDTQILFLLQEAPPLLQIEDKKRQTISASLLLKRQVKMLRNSPITLLLGLALTATLVISQNDIVPERLCPVNQRWYRCKPCLTLCGVKAKCLDKCVPGCACKPGYAKQTLDSQCIPEDKCIICKGLQVYTPCSGHCPPTCEPRMCHLMCIPGCKCKSGLVLHNGRCIPPSLCPKTLPANP</sequence>
<dbReference type="Gene3D" id="2.10.25.10">
    <property type="entry name" value="Laminin"/>
    <property type="match status" value="2"/>
</dbReference>
<dbReference type="GO" id="GO:0004867">
    <property type="term" value="F:serine-type endopeptidase inhibitor activity"/>
    <property type="evidence" value="ECO:0007669"/>
    <property type="project" value="UniProtKB-KW"/>
</dbReference>
<reference evidence="5" key="1">
    <citation type="submission" date="2025-08" db="UniProtKB">
        <authorList>
            <consortium name="RefSeq"/>
        </authorList>
    </citation>
    <scope>IDENTIFICATION</scope>
    <source>
        <strain evidence="5">J_2021</strain>
        <tissue evidence="5">Erythrocytes</tissue>
    </source>
</reference>
<gene>
    <name evidence="5" type="primary">LOC108695966</name>
</gene>
<dbReference type="STRING" id="8355.A0A1L8FPN8"/>
<dbReference type="OrthoDB" id="6236007at2759"/>
<evidence type="ECO:0000313" key="5">
    <source>
        <dbReference type="RefSeq" id="XP_018080400.2"/>
    </source>
</evidence>
<proteinExistence type="predicted"/>
<dbReference type="InterPro" id="IPR051368">
    <property type="entry name" value="SerProtInhib-TIL_Domain"/>
</dbReference>
<accession>A0A1L8FPN8</accession>
<organism evidence="4 5">
    <name type="scientific">Xenopus laevis</name>
    <name type="common">African clawed frog</name>
    <dbReference type="NCBI Taxonomy" id="8355"/>
    <lineage>
        <taxon>Eukaryota</taxon>
        <taxon>Metazoa</taxon>
        <taxon>Chordata</taxon>
        <taxon>Craniata</taxon>
        <taxon>Vertebrata</taxon>
        <taxon>Euteleostomi</taxon>
        <taxon>Amphibia</taxon>
        <taxon>Batrachia</taxon>
        <taxon>Anura</taxon>
        <taxon>Pipoidea</taxon>
        <taxon>Pipidae</taxon>
        <taxon>Xenopodinae</taxon>
        <taxon>Xenopus</taxon>
        <taxon>Xenopus</taxon>
    </lineage>
</organism>
<dbReference type="PANTHER" id="PTHR23259:SF70">
    <property type="entry name" value="ACCESSORY GLAND PROTEIN ACP62F-RELATED"/>
    <property type="match status" value="1"/>
</dbReference>
<keyword evidence="4" id="KW-1185">Reference proteome</keyword>
<dbReference type="SUPFAM" id="SSF57567">
    <property type="entry name" value="Serine protease inhibitors"/>
    <property type="match status" value="2"/>
</dbReference>
<evidence type="ECO:0000313" key="4">
    <source>
        <dbReference type="Proteomes" id="UP000186698"/>
    </source>
</evidence>
<dbReference type="Pfam" id="PF01826">
    <property type="entry name" value="TIL"/>
    <property type="match status" value="2"/>
</dbReference>
<keyword evidence="2" id="KW-1015">Disulfide bond</keyword>
<dbReference type="RefSeq" id="XP_018080400.2">
    <property type="nucleotide sequence ID" value="XM_018224911.2"/>
</dbReference>
<protein>
    <submittedName>
        <fullName evidence="5">Serine protease inhibitor swm-1</fullName>
    </submittedName>
</protein>
<name>A0A1L8FPN8_XENLA</name>
<evidence type="ECO:0000259" key="3">
    <source>
        <dbReference type="Pfam" id="PF01826"/>
    </source>
</evidence>
<keyword evidence="5" id="KW-0722">Serine protease inhibitor</keyword>
<dbReference type="KEGG" id="xla:108695966"/>
<dbReference type="PaxDb" id="8355-A0A1L8FPN8"/>
<keyword evidence="1 5" id="KW-0646">Protease inhibitor</keyword>
<dbReference type="Proteomes" id="UP000186698">
    <property type="component" value="Chromosome 7L"/>
</dbReference>
<evidence type="ECO:0000256" key="1">
    <source>
        <dbReference type="ARBA" id="ARBA00022690"/>
    </source>
</evidence>
<dbReference type="PANTHER" id="PTHR23259">
    <property type="entry name" value="RIDDLE"/>
    <property type="match status" value="1"/>
</dbReference>
<dbReference type="CDD" id="cd19941">
    <property type="entry name" value="TIL"/>
    <property type="match status" value="2"/>
</dbReference>
<dbReference type="InterPro" id="IPR002919">
    <property type="entry name" value="TIL_dom"/>
</dbReference>
<dbReference type="AlphaFoldDB" id="A0A1L8FPN8"/>
<dbReference type="OMA" id="ANCIAMP"/>
<dbReference type="InterPro" id="IPR036084">
    <property type="entry name" value="Ser_inhib-like_sf"/>
</dbReference>